<gene>
    <name evidence="1" type="ORF">S01H1_31748</name>
</gene>
<accession>X0THS4</accession>
<reference evidence="1" key="1">
    <citation type="journal article" date="2014" name="Front. Microbiol.">
        <title>High frequency of phylogenetically diverse reductive dehalogenase-homologous genes in deep subseafloor sedimentary metagenomes.</title>
        <authorList>
            <person name="Kawai M."/>
            <person name="Futagami T."/>
            <person name="Toyoda A."/>
            <person name="Takaki Y."/>
            <person name="Nishi S."/>
            <person name="Hori S."/>
            <person name="Arai W."/>
            <person name="Tsubouchi T."/>
            <person name="Morono Y."/>
            <person name="Uchiyama I."/>
            <person name="Ito T."/>
            <person name="Fujiyama A."/>
            <person name="Inagaki F."/>
            <person name="Takami H."/>
        </authorList>
    </citation>
    <scope>NUCLEOTIDE SEQUENCE</scope>
    <source>
        <strain evidence="1">Expedition CK06-06</strain>
    </source>
</reference>
<organism evidence="1">
    <name type="scientific">marine sediment metagenome</name>
    <dbReference type="NCBI Taxonomy" id="412755"/>
    <lineage>
        <taxon>unclassified sequences</taxon>
        <taxon>metagenomes</taxon>
        <taxon>ecological metagenomes</taxon>
    </lineage>
</organism>
<dbReference type="EMBL" id="BARS01019609">
    <property type="protein sequence ID" value="GAF92799.1"/>
    <property type="molecule type" value="Genomic_DNA"/>
</dbReference>
<protein>
    <submittedName>
        <fullName evidence="1">Uncharacterized protein</fullName>
    </submittedName>
</protein>
<evidence type="ECO:0000313" key="1">
    <source>
        <dbReference type="EMBL" id="GAF92799.1"/>
    </source>
</evidence>
<sequence>MKSKKNYNTLFLALLIIISSSLPLMNFGSKLAEQWEGIQEFNQDDNLEAVEPKMSYS</sequence>
<dbReference type="AlphaFoldDB" id="X0THS4"/>
<comment type="caution">
    <text evidence="1">The sequence shown here is derived from an EMBL/GenBank/DDBJ whole genome shotgun (WGS) entry which is preliminary data.</text>
</comment>
<proteinExistence type="predicted"/>
<name>X0THS4_9ZZZZ</name>